<dbReference type="PANTHER" id="PTHR30024">
    <property type="entry name" value="ALIPHATIC SULFONATES-BINDING PROTEIN-RELATED"/>
    <property type="match status" value="1"/>
</dbReference>
<protein>
    <submittedName>
        <fullName evidence="6">Nitrate transporter</fullName>
    </submittedName>
</protein>
<dbReference type="Pfam" id="PF13379">
    <property type="entry name" value="NMT1_2"/>
    <property type="match status" value="1"/>
</dbReference>
<evidence type="ECO:0000313" key="7">
    <source>
        <dbReference type="Proteomes" id="UP000185674"/>
    </source>
</evidence>
<keyword evidence="2" id="KW-0813">Transport</keyword>
<dbReference type="GO" id="GO:0012505">
    <property type="term" value="C:endomembrane system"/>
    <property type="evidence" value="ECO:0007669"/>
    <property type="project" value="UniProtKB-SubCell"/>
</dbReference>
<evidence type="ECO:0000313" key="6">
    <source>
        <dbReference type="EMBL" id="APV35526.1"/>
    </source>
</evidence>
<dbReference type="KEGG" id="asol:BEN76_05630"/>
<dbReference type="STRING" id="487316.BEN76_05630"/>
<dbReference type="AlphaFoldDB" id="A0A1P8EH61"/>
<dbReference type="RefSeq" id="WP_076032537.1">
    <property type="nucleotide sequence ID" value="NZ_CP016896.1"/>
</dbReference>
<comment type="subcellular location">
    <subcellularLocation>
        <location evidence="1">Endomembrane system</location>
    </subcellularLocation>
</comment>
<dbReference type="PANTHER" id="PTHR30024:SF43">
    <property type="entry name" value="BLL4572 PROTEIN"/>
    <property type="match status" value="1"/>
</dbReference>
<dbReference type="SUPFAM" id="SSF53850">
    <property type="entry name" value="Periplasmic binding protein-like II"/>
    <property type="match status" value="1"/>
</dbReference>
<keyword evidence="3" id="KW-1003">Cell membrane</keyword>
<name>A0A1P8EH61_9GAMM</name>
<evidence type="ECO:0000256" key="3">
    <source>
        <dbReference type="ARBA" id="ARBA00022475"/>
    </source>
</evidence>
<dbReference type="eggNOG" id="COG0715">
    <property type="taxonomic scope" value="Bacteria"/>
</dbReference>
<organism evidence="6 7">
    <name type="scientific">Acinetobacter soli</name>
    <dbReference type="NCBI Taxonomy" id="487316"/>
    <lineage>
        <taxon>Bacteria</taxon>
        <taxon>Pseudomonadati</taxon>
        <taxon>Pseudomonadota</taxon>
        <taxon>Gammaproteobacteria</taxon>
        <taxon>Moraxellales</taxon>
        <taxon>Moraxellaceae</taxon>
        <taxon>Acinetobacter</taxon>
    </lineage>
</organism>
<evidence type="ECO:0000256" key="1">
    <source>
        <dbReference type="ARBA" id="ARBA00004308"/>
    </source>
</evidence>
<proteinExistence type="predicted"/>
<evidence type="ECO:0000256" key="2">
    <source>
        <dbReference type="ARBA" id="ARBA00022448"/>
    </source>
</evidence>
<dbReference type="InterPro" id="IPR044527">
    <property type="entry name" value="NrtA/CpmA_ABC-bd_dom"/>
</dbReference>
<evidence type="ECO:0000256" key="5">
    <source>
        <dbReference type="ARBA" id="ARBA00023136"/>
    </source>
</evidence>
<dbReference type="EMBL" id="CP016896">
    <property type="protein sequence ID" value="APV35526.1"/>
    <property type="molecule type" value="Genomic_DNA"/>
</dbReference>
<evidence type="ECO:0000256" key="4">
    <source>
        <dbReference type="ARBA" id="ARBA00022519"/>
    </source>
</evidence>
<accession>A0A1P8EH61</accession>
<reference evidence="6 7" key="1">
    <citation type="submission" date="2016-08" db="EMBL/GenBank/DDBJ databases">
        <title>Complete genome sequence of Acinetobacter baylyi strain GFJ2.</title>
        <authorList>
            <person name="Tabata M."/>
            <person name="Kuboki S."/>
            <person name="Gibu N."/>
            <person name="Kinouchi Y."/>
            <person name="Vangnai A."/>
            <person name="Kasai D."/>
            <person name="Fukuda M."/>
        </authorList>
    </citation>
    <scope>NUCLEOTIDE SEQUENCE [LARGE SCALE GENOMIC DNA]</scope>
    <source>
        <strain evidence="6 7">GFJ2</strain>
    </source>
</reference>
<keyword evidence="5" id="KW-0472">Membrane</keyword>
<dbReference type="Gene3D" id="3.40.190.10">
    <property type="entry name" value="Periplasmic binding protein-like II"/>
    <property type="match status" value="2"/>
</dbReference>
<dbReference type="Proteomes" id="UP000185674">
    <property type="component" value="Chromosome"/>
</dbReference>
<sequence>MSHLEKTQLHIGYIPLLDCIALLWAKQRGFFDDFGLDVTLVKEASWASLRDRLAFGILDAAHCLSAMLPAAAVGEDQIGIQLKTPLVLSINRAYISLSQKLSHDLHIQPADTPFQSAQKLVQHLHAGHPVHLAHVFNYSIHHYCLREWIALADPSVAQDIVLKTLPPPYMVEAISSHAIDGFCVGEPWNTQGEVEGVSQIVAHSRDIVPEIADKVLAVTHEWASHHPNTLCALTAPILKAQRELEILEDFKPVWQMLIDFNVIRFQCNEEIHVQKYHALEKIIRHLVLDHTAPKQSDMQWLFEQMQTWQGLNLEQTALQRLSEQCIDLKSHMAARQLLED</sequence>
<dbReference type="CDD" id="cd13553">
    <property type="entry name" value="PBP2_NrtA_CpmA_like"/>
    <property type="match status" value="1"/>
</dbReference>
<gene>
    <name evidence="6" type="ORF">BEN76_05630</name>
</gene>
<keyword evidence="4" id="KW-0997">Cell inner membrane</keyword>